<dbReference type="EMBL" id="MG770348">
    <property type="protein sequence ID" value="AXF35755.1"/>
    <property type="molecule type" value="Genomic_RNA"/>
</dbReference>
<dbReference type="Pfam" id="PF04514">
    <property type="entry name" value="BTV_NS2"/>
    <property type="match status" value="1"/>
</dbReference>
<accession>A0A3G1RP42</accession>
<name>A0A3G1RP42_9REOV</name>
<evidence type="ECO:0000256" key="1">
    <source>
        <dbReference type="ARBA" id="ARBA00002402"/>
    </source>
</evidence>
<evidence type="ECO:0000256" key="3">
    <source>
        <dbReference type="ARBA" id="ARBA00022884"/>
    </source>
</evidence>
<gene>
    <name evidence="4" type="primary">NS2</name>
</gene>
<organism evidence="4">
    <name type="scientific">Kammavanpettai virus</name>
    <dbReference type="NCBI Taxonomy" id="2282480"/>
    <lineage>
        <taxon>Viruses</taxon>
        <taxon>Riboviria</taxon>
        <taxon>Orthornavirae</taxon>
        <taxon>Duplornaviricota</taxon>
        <taxon>Resentoviricetes</taxon>
        <taxon>Reovirales</taxon>
        <taxon>Sedoreoviridae</taxon>
        <taxon>Orbivirus</taxon>
    </lineage>
</organism>
<comment type="function">
    <text evidence="1">Single-stranded RNA-binding protein.</text>
</comment>
<sequence>MASNQVVEKKIFTRTYLFHSKGKVDFVAKLTQALGNHYLAVKTGYTTQTCLVNHPPPKSIIIIIERPGSYKIVDRDEAAYFIIAENSIEFKTSKWSRLAFETIEVKTSFAHVDMGSGKADGEFKIGIGRGTVAPYVEDEIDPNAIEDITLPGLTFYKAEGFSTERERLKESREQTLDLVAKSLADSGASRAQGRLHGLPFDKLTLLKTDSDRKIGLLSSSTDGLLNEREKGGFRPVNSVIMSLPSNSPSSSFSPSSTIMNQRPIFRPAAPIPQKTESSATNDLFKFDTSKISWSAQMEEEDAIPPTDPRFKLIEEDKPKEPVVVRNTPQREIIDRIDQNYEALVESALSNKEVMDHTSGLSFSDPAESGTFDQVITAYSFQATTLPIFEVNVTSGKYRSVGTGASCRAYIVIGGRSVLVLPEASLQ</sequence>
<dbReference type="InterPro" id="IPR037194">
    <property type="entry name" value="NS2_N"/>
</dbReference>
<dbReference type="InterPro" id="IPR007602">
    <property type="entry name" value="BTV_NS2"/>
</dbReference>
<protein>
    <recommendedName>
        <fullName evidence="2">Non-structural protein NS2</fullName>
    </recommendedName>
</protein>
<dbReference type="GO" id="GO:0003723">
    <property type="term" value="F:RNA binding"/>
    <property type="evidence" value="ECO:0007669"/>
    <property type="project" value="UniProtKB-KW"/>
</dbReference>
<keyword evidence="3" id="KW-0694">RNA-binding</keyword>
<evidence type="ECO:0000256" key="2">
    <source>
        <dbReference type="ARBA" id="ARBA00014070"/>
    </source>
</evidence>
<evidence type="ECO:0000313" key="4">
    <source>
        <dbReference type="EMBL" id="AXF35755.1"/>
    </source>
</evidence>
<reference evidence="4" key="1">
    <citation type="journal article" date="2018" name="J. Gen. Virol.">
        <title>Identification and characterization of novel mosquito-borne (Kammavanpettai virus) and tick-borne (Wad Medani) reoviruses isolated in India.</title>
        <authorList>
            <person name="Yadav P.D."/>
            <person name="Shete A.M."/>
            <person name="Nyayanit D.A."/>
            <person name="Albarino C.G."/>
            <person name="Jain S."/>
            <person name="Guerrero L.W."/>
            <person name="Kumar S."/>
            <person name="Patil D.Y."/>
            <person name="Nichol S.T."/>
            <person name="Mourya D.T."/>
        </authorList>
    </citation>
    <scope>NUCLEOTIDE SEQUENCE</scope>
    <source>
        <strain evidence="4">66413</strain>
    </source>
</reference>
<dbReference type="SUPFAM" id="SSF110132">
    <property type="entry name" value="BTV NS2-like ssRNA-binding domain"/>
    <property type="match status" value="1"/>
</dbReference>
<proteinExistence type="predicted"/>